<dbReference type="Proteomes" id="UP000240996">
    <property type="component" value="Unassembled WGS sequence"/>
</dbReference>
<proteinExistence type="predicted"/>
<dbReference type="Pfam" id="PF05036">
    <property type="entry name" value="SPOR"/>
    <property type="match status" value="1"/>
</dbReference>
<dbReference type="InterPro" id="IPR036680">
    <property type="entry name" value="SPOR-like_sf"/>
</dbReference>
<dbReference type="Pfam" id="PF14559">
    <property type="entry name" value="TPR_19"/>
    <property type="match status" value="1"/>
</dbReference>
<dbReference type="AlphaFoldDB" id="A0A2T4YR71"/>
<dbReference type="GO" id="GO:0042834">
    <property type="term" value="F:peptidoglycan binding"/>
    <property type="evidence" value="ECO:0007669"/>
    <property type="project" value="InterPro"/>
</dbReference>
<dbReference type="SUPFAM" id="SSF110997">
    <property type="entry name" value="Sporulation related repeat"/>
    <property type="match status" value="1"/>
</dbReference>
<accession>A0A2T4YR71</accession>
<keyword evidence="3" id="KW-1185">Reference proteome</keyword>
<dbReference type="InterPro" id="IPR007730">
    <property type="entry name" value="SPOR-like_dom"/>
</dbReference>
<dbReference type="RefSeq" id="WP_107932336.1">
    <property type="nucleotide sequence ID" value="NZ_PZZN01000002.1"/>
</dbReference>
<organism evidence="2 3">
    <name type="scientific">Sphingomonas aerolata</name>
    <dbReference type="NCBI Taxonomy" id="185951"/>
    <lineage>
        <taxon>Bacteria</taxon>
        <taxon>Pseudomonadati</taxon>
        <taxon>Pseudomonadota</taxon>
        <taxon>Alphaproteobacteria</taxon>
        <taxon>Sphingomonadales</taxon>
        <taxon>Sphingomonadaceae</taxon>
        <taxon>Sphingomonas</taxon>
    </lineage>
</organism>
<dbReference type="SUPFAM" id="SSF48452">
    <property type="entry name" value="TPR-like"/>
    <property type="match status" value="1"/>
</dbReference>
<dbReference type="Gene3D" id="1.25.40.10">
    <property type="entry name" value="Tetratricopeptide repeat domain"/>
    <property type="match status" value="1"/>
</dbReference>
<evidence type="ECO:0000313" key="2">
    <source>
        <dbReference type="EMBL" id="PTM46014.1"/>
    </source>
</evidence>
<sequence length="431" mass="44346">MTTRILLSMGLSALVLGGTMVGCSAGKTGRGLASASDRNADLEAKAGAVNAHRAEVALARHDGGAAVYFAEAAVAMMPQSAAYRLLLAQGYLQAGRFTSARQGFADVLALSPADGKAALNLALTQIAGGDTQGARQTLERNASIIPPSDRGLALALAGDAGGAIGLLTEVARSSESNAKARQNLALALALAGQWQAARVVAAADLAPTEVDARLEQWARFAQPTTSYEQVAGLLGVRAIADAGQPAALALNRAPLMPTVSPIEALAAVERSARPVTLAEAGSTSAPSRITFAAPREVVQALPGGTPTMLASRSEGAVLAARAQRGVRAIPAGTGDWYVQIGAYDNAGVAKAAWSQATRRFDGFSGRQPNGMAFRTNGEAYYRLSVGGFGRDEADRVCRRYRATGGACFVRQGAGDQMAQWLRGGGVEVATR</sequence>
<reference evidence="2 3" key="1">
    <citation type="submission" date="2018-04" db="EMBL/GenBank/DDBJ databases">
        <title>Genomic Encyclopedia of Type Strains, Phase III (KMG-III): the genomes of soil and plant-associated and newly described type strains.</title>
        <authorList>
            <person name="Whitman W."/>
        </authorList>
    </citation>
    <scope>NUCLEOTIDE SEQUENCE [LARGE SCALE GENOMIC DNA]</scope>
    <source>
        <strain evidence="2 3">NW12</strain>
    </source>
</reference>
<name>A0A2T4YR71_9SPHN</name>
<dbReference type="PROSITE" id="PS51257">
    <property type="entry name" value="PROKAR_LIPOPROTEIN"/>
    <property type="match status" value="1"/>
</dbReference>
<evidence type="ECO:0000259" key="1">
    <source>
        <dbReference type="PROSITE" id="PS51724"/>
    </source>
</evidence>
<dbReference type="EMBL" id="PZZN01000002">
    <property type="protein sequence ID" value="PTM46014.1"/>
    <property type="molecule type" value="Genomic_DNA"/>
</dbReference>
<feature type="domain" description="SPOR" evidence="1">
    <location>
        <begin position="330"/>
        <end position="413"/>
    </location>
</feature>
<evidence type="ECO:0000313" key="3">
    <source>
        <dbReference type="Proteomes" id="UP000240996"/>
    </source>
</evidence>
<dbReference type="PROSITE" id="PS51724">
    <property type="entry name" value="SPOR"/>
    <property type="match status" value="1"/>
</dbReference>
<protein>
    <submittedName>
        <fullName evidence="2">Sporulation related protein</fullName>
    </submittedName>
</protein>
<gene>
    <name evidence="2" type="ORF">C8J24_2248</name>
</gene>
<dbReference type="InterPro" id="IPR011990">
    <property type="entry name" value="TPR-like_helical_dom_sf"/>
</dbReference>
<comment type="caution">
    <text evidence="2">The sequence shown here is derived from an EMBL/GenBank/DDBJ whole genome shotgun (WGS) entry which is preliminary data.</text>
</comment>
<dbReference type="Gene3D" id="3.30.70.1070">
    <property type="entry name" value="Sporulation related repeat"/>
    <property type="match status" value="1"/>
</dbReference>